<comment type="caution">
    <text evidence="3">The sequence shown here is derived from an EMBL/GenBank/DDBJ whole genome shotgun (WGS) entry which is preliminary data.</text>
</comment>
<evidence type="ECO:0000259" key="2">
    <source>
        <dbReference type="SMART" id="SM00418"/>
    </source>
</evidence>
<feature type="compositionally biased region" description="Basic and acidic residues" evidence="1">
    <location>
        <begin position="1"/>
        <end position="10"/>
    </location>
</feature>
<feature type="domain" description="HTH arsR-type" evidence="2">
    <location>
        <begin position="32"/>
        <end position="112"/>
    </location>
</feature>
<dbReference type="CDD" id="cd00090">
    <property type="entry name" value="HTH_ARSR"/>
    <property type="match status" value="1"/>
</dbReference>
<dbReference type="Proteomes" id="UP000265419">
    <property type="component" value="Unassembled WGS sequence"/>
</dbReference>
<dbReference type="Gene3D" id="1.10.10.10">
    <property type="entry name" value="Winged helix-like DNA-binding domain superfamily/Winged helix DNA-binding domain"/>
    <property type="match status" value="1"/>
</dbReference>
<dbReference type="RefSeq" id="WP_119423203.1">
    <property type="nucleotide sequence ID" value="NZ_QQXK01000001.1"/>
</dbReference>
<name>A0A399JGH2_9MICC</name>
<dbReference type="InterPro" id="IPR036390">
    <property type="entry name" value="WH_DNA-bd_sf"/>
</dbReference>
<sequence>MTTLDPDVRAAKHRVRPERPSEPRRVVISDPQAVRALAHQARMEALDELFSSGRSRTATELASRSNLTPSAMSYHLRALERFGLVERAASAGDARERRWKATGEQLVIQPLGGSQAGIMAYTDMQLSQYRELLASEIDFRSQVRATGEPGPEHPYKAQGSMVLDSEAEEEFMERIFDLVREFELRSAEVEDGQADARRVHYLLSAFPDRGHQAGSSAVTEDPPEV</sequence>
<gene>
    <name evidence="3" type="ORF">DWB68_00670</name>
</gene>
<evidence type="ECO:0000313" key="4">
    <source>
        <dbReference type="Proteomes" id="UP000265419"/>
    </source>
</evidence>
<dbReference type="AlphaFoldDB" id="A0A399JGH2"/>
<dbReference type="EMBL" id="QQXK01000001">
    <property type="protein sequence ID" value="RII43777.1"/>
    <property type="molecule type" value="Genomic_DNA"/>
</dbReference>
<accession>A0A399JGH2</accession>
<reference evidence="3 4" key="1">
    <citation type="submission" date="2018-07" db="EMBL/GenBank/DDBJ databases">
        <title>Arthrobacter sp. nov., isolated from raw cow's milk with high bacterial count.</title>
        <authorList>
            <person name="Hahne J."/>
            <person name="Isele D."/>
            <person name="Lipski A."/>
        </authorList>
    </citation>
    <scope>NUCLEOTIDE SEQUENCE [LARGE SCALE GENOMIC DNA]</scope>
    <source>
        <strain evidence="3 4">JZ R-35</strain>
    </source>
</reference>
<dbReference type="InterPro" id="IPR011991">
    <property type="entry name" value="ArsR-like_HTH"/>
</dbReference>
<protein>
    <submittedName>
        <fullName evidence="3">ArsR family transcriptional regulator</fullName>
    </submittedName>
</protein>
<dbReference type="InterPro" id="IPR001845">
    <property type="entry name" value="HTH_ArsR_DNA-bd_dom"/>
</dbReference>
<dbReference type="SMART" id="SM00418">
    <property type="entry name" value="HTH_ARSR"/>
    <property type="match status" value="1"/>
</dbReference>
<dbReference type="Pfam" id="PF12840">
    <property type="entry name" value="HTH_20"/>
    <property type="match status" value="1"/>
</dbReference>
<dbReference type="GO" id="GO:0003700">
    <property type="term" value="F:DNA-binding transcription factor activity"/>
    <property type="evidence" value="ECO:0007669"/>
    <property type="project" value="InterPro"/>
</dbReference>
<keyword evidence="4" id="KW-1185">Reference proteome</keyword>
<evidence type="ECO:0000313" key="3">
    <source>
        <dbReference type="EMBL" id="RII43777.1"/>
    </source>
</evidence>
<organism evidence="3 4">
    <name type="scientific">Galactobacter valiniphilus</name>
    <dbReference type="NCBI Taxonomy" id="2676122"/>
    <lineage>
        <taxon>Bacteria</taxon>
        <taxon>Bacillati</taxon>
        <taxon>Actinomycetota</taxon>
        <taxon>Actinomycetes</taxon>
        <taxon>Micrococcales</taxon>
        <taxon>Micrococcaceae</taxon>
        <taxon>Galactobacter</taxon>
    </lineage>
</organism>
<dbReference type="InterPro" id="IPR036388">
    <property type="entry name" value="WH-like_DNA-bd_sf"/>
</dbReference>
<evidence type="ECO:0000256" key="1">
    <source>
        <dbReference type="SAM" id="MobiDB-lite"/>
    </source>
</evidence>
<dbReference type="SUPFAM" id="SSF46785">
    <property type="entry name" value="Winged helix' DNA-binding domain"/>
    <property type="match status" value="1"/>
</dbReference>
<proteinExistence type="predicted"/>
<feature type="region of interest" description="Disordered" evidence="1">
    <location>
        <begin position="1"/>
        <end position="23"/>
    </location>
</feature>